<dbReference type="Gene3D" id="3.90.180.10">
    <property type="entry name" value="Medium-chain alcohol dehydrogenases, catalytic domain"/>
    <property type="match status" value="1"/>
</dbReference>
<dbReference type="AlphaFoldDB" id="A0AA91GHV9"/>
<dbReference type="Gene3D" id="3.40.50.720">
    <property type="entry name" value="NAD(P)-binding Rossmann-like Domain"/>
    <property type="match status" value="1"/>
</dbReference>
<protein>
    <submittedName>
        <fullName evidence="1">Uncharacterized protein</fullName>
    </submittedName>
</protein>
<evidence type="ECO:0000313" key="2">
    <source>
        <dbReference type="Proteomes" id="UP000183039"/>
    </source>
</evidence>
<evidence type="ECO:0000313" key="1">
    <source>
        <dbReference type="EMBL" id="OJG91283.1"/>
    </source>
</evidence>
<proteinExistence type="predicted"/>
<sequence length="49" mass="5709">MFQELINFAAENKVLLKIKMIAVGHVPVAYERESNNVVKYRFVIEIETL</sequence>
<reference evidence="1 2" key="1">
    <citation type="submission" date="2014-12" db="EMBL/GenBank/DDBJ databases">
        <title>Draft genome sequences of 29 type strains of Enterococci.</title>
        <authorList>
            <person name="Zhong Z."/>
            <person name="Sun Z."/>
            <person name="Liu W."/>
            <person name="Zhang W."/>
            <person name="Zhang H."/>
        </authorList>
    </citation>
    <scope>NUCLEOTIDE SEQUENCE [LARGE SCALE GENOMIC DNA]</scope>
    <source>
        <strain evidence="1 2">DSM 22801</strain>
    </source>
</reference>
<comment type="caution">
    <text evidence="1">The sequence shown here is derived from an EMBL/GenBank/DDBJ whole genome shotgun (WGS) entry which is preliminary data.</text>
</comment>
<gene>
    <name evidence="1" type="ORF">RV15_GL000913</name>
</gene>
<dbReference type="RefSeq" id="WP_167364097.1">
    <property type="nucleotide sequence ID" value="NZ_JXLC01000016.1"/>
</dbReference>
<dbReference type="Proteomes" id="UP000183039">
    <property type="component" value="Unassembled WGS sequence"/>
</dbReference>
<organism evidence="1 2">
    <name type="scientific">Enterococcus silesiacus</name>
    <dbReference type="NCBI Taxonomy" id="332949"/>
    <lineage>
        <taxon>Bacteria</taxon>
        <taxon>Bacillati</taxon>
        <taxon>Bacillota</taxon>
        <taxon>Bacilli</taxon>
        <taxon>Lactobacillales</taxon>
        <taxon>Enterococcaceae</taxon>
        <taxon>Enterococcus</taxon>
    </lineage>
</organism>
<dbReference type="EMBL" id="JXLC01000016">
    <property type="protein sequence ID" value="OJG91283.1"/>
    <property type="molecule type" value="Genomic_DNA"/>
</dbReference>
<accession>A0AA91GHV9</accession>
<name>A0AA91GHV9_9ENTE</name>